<feature type="domain" description="UBA" evidence="2">
    <location>
        <begin position="439"/>
        <end position="481"/>
    </location>
</feature>
<dbReference type="InterPro" id="IPR015940">
    <property type="entry name" value="UBA"/>
</dbReference>
<dbReference type="AlphaFoldDB" id="A0A409VRE9"/>
<dbReference type="OrthoDB" id="1717591at2759"/>
<feature type="compositionally biased region" description="Gly residues" evidence="1">
    <location>
        <begin position="161"/>
        <end position="170"/>
    </location>
</feature>
<feature type="compositionally biased region" description="Low complexity" evidence="1">
    <location>
        <begin position="87"/>
        <end position="99"/>
    </location>
</feature>
<dbReference type="Gene3D" id="1.10.287.110">
    <property type="entry name" value="DnaJ domain"/>
    <property type="match status" value="1"/>
</dbReference>
<feature type="compositionally biased region" description="Basic and acidic residues" evidence="1">
    <location>
        <begin position="329"/>
        <end position="350"/>
    </location>
</feature>
<feature type="compositionally biased region" description="Polar residues" evidence="1">
    <location>
        <begin position="751"/>
        <end position="761"/>
    </location>
</feature>
<sequence>MSDSFADLWSSSAPLPPKPKPQTLSSASSSTSSSSFARQNSNSGYGVNTGSKPDLFAMLSSSGSGNSTPRYGAANGNGTGNRPSVPPSRTMTPSSSSLGPGVGLGAGAGAGIARSGSAAAGGNTGGDAFSDLFSSSNQGSSNSSNMTLAARLAMESEQRRGGGAGMGMGMGRVSPGKQSARGGGVGGSSDDAAWAGLDSLATGGSSILKATKTSSAAKHAPTAKVKVDDDADDWGLADFGAASSSRARTQTTAQSIASAAAAKERKKAAVSLWDLDDFKGGADGDGAASSAAPVRTYSPSPVTAHPPRSSKPLYLDDDDGAGGVGVASPDKDFDFGSREDLDGEKGRGLLDFDEDEDDFGLGGGRRNGNGNGDGYGQGRGHGHRGAGDDEDDILGMLSKPVEVVRARVGVENRAQHTPPPAFNASTNTSRTKPRTTTSSPPPHILGQLVEMGFSVGQAKKALGATTNGMDVQAALESLLGGGGSSSVSGDNVASAGDFIGIGEDREERGQAAPPPAAAAPRTRAPPKGQKERERERLEKQRLAAPSSSSSHPNGPSSSSSHSTLATDNIQEQADKLLAQASEIGRGVFSKASAFWKEGKERVVKAYEEREAGGGMGLAPGARPRVGGARGGAGAGGKPRWMMENEGIEDEDGEEDGFGRSRGRVNANGGGKDGFRDGWEGVEERVGGPGGEVFDEGKVDVEEEVEEVDLFSSDVPAAAKSRSKPQSQVGQQGSSSSLSSSLRGGHAATARPQPSSASISSQRTRTPIPIPTRTLVPASASSLSLALKHKTLGTEQFKLGQHAAAAESYTLALGALPEGHLLRVPLLTNRALARLKIGEYAGVIKDCEGAVEGAVGGRVFAASGGEGDNSGEYGVEDPLGPSSSAKSKAKITPPPLLHPSTLPPALLSAARTRANEGGWAHPQGVGVDLLDGYVKALKRAAEACEGRERWEEAGVWWGVLSRAGEGGGEWVDEKARKEAVRGGVRCRKMLDGDASSQAAEGKPQVKPTPKTQPQAQPRRPPVKSATVSSSSSTSAAVKALQTTNAQAEADDAAKHALKDSVDARLSAWKSGKEANIRALLASLEIVLSDGDGAGKGLGMQGLKMGMADLVSAGQVKKGYMKAIGRVHPDKVGFLSSPFFSFLSLNTSNSTLEQRMLANGVFGGLNEAWIAFQATQK</sequence>
<feature type="compositionally biased region" description="Low complexity" evidence="1">
    <location>
        <begin position="762"/>
        <end position="771"/>
    </location>
</feature>
<protein>
    <recommendedName>
        <fullName evidence="2">UBA domain-containing protein</fullName>
    </recommendedName>
</protein>
<feature type="compositionally biased region" description="Low complexity" evidence="1">
    <location>
        <begin position="134"/>
        <end position="145"/>
    </location>
</feature>
<dbReference type="PANTHER" id="PTHR23172:SF19">
    <property type="entry name" value="J DOMAIN-CONTAINING PROTEIN"/>
    <property type="match status" value="1"/>
</dbReference>
<dbReference type="EMBL" id="NHYD01003948">
    <property type="protein sequence ID" value="PPQ68834.1"/>
    <property type="molecule type" value="Genomic_DNA"/>
</dbReference>
<dbReference type="InterPro" id="IPR036869">
    <property type="entry name" value="J_dom_sf"/>
</dbReference>
<feature type="compositionally biased region" description="Low complexity" evidence="1">
    <location>
        <begin position="545"/>
        <end position="562"/>
    </location>
</feature>
<feature type="compositionally biased region" description="Low complexity" evidence="1">
    <location>
        <begin position="485"/>
        <end position="496"/>
    </location>
</feature>
<evidence type="ECO:0000313" key="3">
    <source>
        <dbReference type="EMBL" id="PPQ68834.1"/>
    </source>
</evidence>
<feature type="region of interest" description="Disordered" evidence="1">
    <location>
        <begin position="865"/>
        <end position="899"/>
    </location>
</feature>
<evidence type="ECO:0000259" key="2">
    <source>
        <dbReference type="PROSITE" id="PS50030"/>
    </source>
</evidence>
<dbReference type="InParanoid" id="A0A409VRE9"/>
<feature type="compositionally biased region" description="Low complexity" evidence="1">
    <location>
        <begin position="1001"/>
        <end position="1038"/>
    </location>
</feature>
<feature type="compositionally biased region" description="Gly residues" evidence="1">
    <location>
        <begin position="100"/>
        <end position="110"/>
    </location>
</feature>
<feature type="compositionally biased region" description="Basic and acidic residues" evidence="1">
    <location>
        <begin position="672"/>
        <end position="685"/>
    </location>
</feature>
<dbReference type="Pfam" id="PF22562">
    <property type="entry name" value="UBA_7"/>
    <property type="match status" value="1"/>
</dbReference>
<dbReference type="Proteomes" id="UP000283269">
    <property type="component" value="Unassembled WGS sequence"/>
</dbReference>
<dbReference type="Gene3D" id="1.25.40.10">
    <property type="entry name" value="Tetratricopeptide repeat domain"/>
    <property type="match status" value="1"/>
</dbReference>
<reference evidence="3 4" key="1">
    <citation type="journal article" date="2018" name="Evol. Lett.">
        <title>Horizontal gene cluster transfer increased hallucinogenic mushroom diversity.</title>
        <authorList>
            <person name="Reynolds H.T."/>
            <person name="Vijayakumar V."/>
            <person name="Gluck-Thaler E."/>
            <person name="Korotkin H.B."/>
            <person name="Matheny P.B."/>
            <person name="Slot J.C."/>
        </authorList>
    </citation>
    <scope>NUCLEOTIDE SEQUENCE [LARGE SCALE GENOMIC DNA]</scope>
    <source>
        <strain evidence="3 4">2631</strain>
    </source>
</reference>
<dbReference type="GO" id="GO:0031982">
    <property type="term" value="C:vesicle"/>
    <property type="evidence" value="ECO:0007669"/>
    <property type="project" value="TreeGrafter"/>
</dbReference>
<feature type="compositionally biased region" description="Low complexity" evidence="1">
    <location>
        <begin position="725"/>
        <end position="744"/>
    </location>
</feature>
<organism evidence="3 4">
    <name type="scientific">Psilocybe cyanescens</name>
    <dbReference type="NCBI Taxonomy" id="93625"/>
    <lineage>
        <taxon>Eukaryota</taxon>
        <taxon>Fungi</taxon>
        <taxon>Dikarya</taxon>
        <taxon>Basidiomycota</taxon>
        <taxon>Agaricomycotina</taxon>
        <taxon>Agaricomycetes</taxon>
        <taxon>Agaricomycetidae</taxon>
        <taxon>Agaricales</taxon>
        <taxon>Agaricineae</taxon>
        <taxon>Strophariaceae</taxon>
        <taxon>Psilocybe</taxon>
    </lineage>
</organism>
<feature type="region of interest" description="Disordered" evidence="1">
    <location>
        <begin position="991"/>
        <end position="1041"/>
    </location>
</feature>
<evidence type="ECO:0000256" key="1">
    <source>
        <dbReference type="SAM" id="MobiDB-lite"/>
    </source>
</evidence>
<dbReference type="GO" id="GO:0030276">
    <property type="term" value="F:clathrin binding"/>
    <property type="evidence" value="ECO:0007669"/>
    <property type="project" value="TreeGrafter"/>
</dbReference>
<feature type="compositionally biased region" description="Polar residues" evidence="1">
    <location>
        <begin position="59"/>
        <end position="69"/>
    </location>
</feature>
<dbReference type="SUPFAM" id="SSF46934">
    <property type="entry name" value="UBA-like"/>
    <property type="match status" value="1"/>
</dbReference>
<dbReference type="InterPro" id="IPR009060">
    <property type="entry name" value="UBA-like_sf"/>
</dbReference>
<dbReference type="STRING" id="93625.A0A409VRE9"/>
<dbReference type="GO" id="GO:0072318">
    <property type="term" value="P:clathrin coat disassembly"/>
    <property type="evidence" value="ECO:0007669"/>
    <property type="project" value="TreeGrafter"/>
</dbReference>
<dbReference type="GO" id="GO:0005737">
    <property type="term" value="C:cytoplasm"/>
    <property type="evidence" value="ECO:0007669"/>
    <property type="project" value="TreeGrafter"/>
</dbReference>
<feature type="compositionally biased region" description="Low complexity" evidence="1">
    <location>
        <begin position="425"/>
        <end position="438"/>
    </location>
</feature>
<feature type="region of interest" description="Disordered" evidence="1">
    <location>
        <begin position="478"/>
        <end position="577"/>
    </location>
</feature>
<feature type="region of interest" description="Disordered" evidence="1">
    <location>
        <begin position="1"/>
        <end position="189"/>
    </location>
</feature>
<dbReference type="InterPro" id="IPR011990">
    <property type="entry name" value="TPR-like_helical_dom_sf"/>
</dbReference>
<name>A0A409VRE9_PSICY</name>
<feature type="region of interest" description="Disordered" evidence="1">
    <location>
        <begin position="410"/>
        <end position="443"/>
    </location>
</feature>
<dbReference type="SUPFAM" id="SSF46565">
    <property type="entry name" value="Chaperone J-domain"/>
    <property type="match status" value="1"/>
</dbReference>
<dbReference type="PROSITE" id="PS50030">
    <property type="entry name" value="UBA"/>
    <property type="match status" value="1"/>
</dbReference>
<gene>
    <name evidence="3" type="ORF">CVT25_008882</name>
</gene>
<dbReference type="GO" id="GO:0072583">
    <property type="term" value="P:clathrin-dependent endocytosis"/>
    <property type="evidence" value="ECO:0007669"/>
    <property type="project" value="TreeGrafter"/>
</dbReference>
<evidence type="ECO:0000313" key="4">
    <source>
        <dbReference type="Proteomes" id="UP000283269"/>
    </source>
</evidence>
<feature type="region of interest" description="Disordered" evidence="1">
    <location>
        <begin position="712"/>
        <end position="771"/>
    </location>
</feature>
<feature type="compositionally biased region" description="Basic and acidic residues" evidence="1">
    <location>
        <begin position="528"/>
        <end position="541"/>
    </location>
</feature>
<dbReference type="SUPFAM" id="SSF48452">
    <property type="entry name" value="TPR-like"/>
    <property type="match status" value="1"/>
</dbReference>
<feature type="compositionally biased region" description="Low complexity" evidence="1">
    <location>
        <begin position="21"/>
        <end position="43"/>
    </location>
</feature>
<dbReference type="Gene3D" id="1.10.8.10">
    <property type="entry name" value="DNA helicase RuvA subunit, C-terminal domain"/>
    <property type="match status" value="1"/>
</dbReference>
<feature type="compositionally biased region" description="Gly residues" evidence="1">
    <location>
        <begin position="627"/>
        <end position="636"/>
    </location>
</feature>
<feature type="compositionally biased region" description="Gly residues" evidence="1">
    <location>
        <begin position="360"/>
        <end position="379"/>
    </location>
</feature>
<feature type="region of interest" description="Disordered" evidence="1">
    <location>
        <begin position="282"/>
        <end position="393"/>
    </location>
</feature>
<proteinExistence type="predicted"/>
<feature type="region of interest" description="Disordered" evidence="1">
    <location>
        <begin position="612"/>
        <end position="696"/>
    </location>
</feature>
<comment type="caution">
    <text evidence="3">The sequence shown here is derived from an EMBL/GenBank/DDBJ whole genome shotgun (WGS) entry which is preliminary data.</text>
</comment>
<dbReference type="PANTHER" id="PTHR23172">
    <property type="entry name" value="AUXILIN/CYCLIN G-ASSOCIATED KINASE-RELATED"/>
    <property type="match status" value="1"/>
</dbReference>
<keyword evidence="4" id="KW-1185">Reference proteome</keyword>
<accession>A0A409VRE9</accession>
<feature type="compositionally biased region" description="Acidic residues" evidence="1">
    <location>
        <begin position="645"/>
        <end position="655"/>
    </location>
</feature>
<feature type="compositionally biased region" description="Low complexity" evidence="1">
    <location>
        <begin position="111"/>
        <end position="121"/>
    </location>
</feature>